<evidence type="ECO:0000256" key="2">
    <source>
        <dbReference type="ARBA" id="ARBA00022692"/>
    </source>
</evidence>
<dbReference type="PANTHER" id="PTHR20855">
    <property type="entry name" value="ADIPOR/PROGESTIN RECEPTOR-RELATED"/>
    <property type="match status" value="1"/>
</dbReference>
<evidence type="ECO:0000256" key="4">
    <source>
        <dbReference type="ARBA" id="ARBA00023136"/>
    </source>
</evidence>
<sequence length="344" mass="39031">MSFSAGGCDKKVKPERKVVLVNFEELPEYLKDNEFIRNYYRCEWPLKDVALSIFSCHNETINIWTHLIGFFIFSKILIMSLTQKTSLRNVLETFFGDGSDGWLPIMIHKSNSSRPHLLLTDSYVGEIGRLDDANIDSTLIPIWPWLVLLGGAMSCLILSSISHLLGCHSRRFHYLFWRLDYTGISLMIVCSFFTPIYYIFPDHPYCRFFYLSSVTLVGAAVVVTLLAPSLNTAHSRSFRATLFLCMGFSGVIPATHALILHWDHPQILISLFYELVMALFYGVGALVYVARIPERWKPGAFDILGHSHQIFHVLVVAAALAHCAATLIIMDWRRALPAHLTTSL</sequence>
<proteinExistence type="predicted"/>
<keyword evidence="2 6" id="KW-0812">Transmembrane</keyword>
<keyword evidence="4 6" id="KW-0472">Membrane</keyword>
<dbReference type="EMBL" id="SDAM02000029">
    <property type="protein sequence ID" value="KAH6835955.1"/>
    <property type="molecule type" value="Genomic_DNA"/>
</dbReference>
<feature type="transmembrane region" description="Helical" evidence="6">
    <location>
        <begin position="240"/>
        <end position="261"/>
    </location>
</feature>
<keyword evidence="5" id="KW-0479">Metal-binding</keyword>
<dbReference type="GO" id="GO:0009725">
    <property type="term" value="P:response to hormone"/>
    <property type="evidence" value="ECO:0007669"/>
    <property type="project" value="TreeGrafter"/>
</dbReference>
<evidence type="ECO:0000256" key="1">
    <source>
        <dbReference type="ARBA" id="ARBA00004141"/>
    </source>
</evidence>
<dbReference type="PANTHER" id="PTHR20855:SF100">
    <property type="entry name" value="HEPTAHELICAL TRANSMEMBRANE PROTEIN 2"/>
    <property type="match status" value="1"/>
</dbReference>
<feature type="binding site" evidence="5">
    <location>
        <position position="312"/>
    </location>
    <ligand>
        <name>Zn(2+)</name>
        <dbReference type="ChEBI" id="CHEBI:29105"/>
    </ligand>
</feature>
<keyword evidence="8" id="KW-1185">Reference proteome</keyword>
<feature type="transmembrane region" description="Helical" evidence="6">
    <location>
        <begin position="179"/>
        <end position="201"/>
    </location>
</feature>
<comment type="caution">
    <text evidence="7">The sequence shown here is derived from an EMBL/GenBank/DDBJ whole genome shotgun (WGS) entry which is preliminary data.</text>
</comment>
<dbReference type="InterPro" id="IPR004254">
    <property type="entry name" value="AdipoR/HlyIII-related"/>
</dbReference>
<name>A0AAD4JLB2_PERFH</name>
<feature type="binding site" evidence="5">
    <location>
        <position position="163"/>
    </location>
    <ligand>
        <name>Zn(2+)</name>
        <dbReference type="ChEBI" id="CHEBI:29105"/>
    </ligand>
</feature>
<dbReference type="AlphaFoldDB" id="A0AAD4JLB2"/>
<evidence type="ECO:0000256" key="3">
    <source>
        <dbReference type="ARBA" id="ARBA00022989"/>
    </source>
</evidence>
<dbReference type="GO" id="GO:0038023">
    <property type="term" value="F:signaling receptor activity"/>
    <property type="evidence" value="ECO:0007669"/>
    <property type="project" value="TreeGrafter"/>
</dbReference>
<feature type="binding site" evidence="5">
    <location>
        <position position="308"/>
    </location>
    <ligand>
        <name>Zn(2+)</name>
        <dbReference type="ChEBI" id="CHEBI:29105"/>
    </ligand>
</feature>
<dbReference type="GO" id="GO:0046872">
    <property type="term" value="F:metal ion binding"/>
    <property type="evidence" value="ECO:0007669"/>
    <property type="project" value="UniProtKB-KW"/>
</dbReference>
<feature type="transmembrane region" description="Helical" evidence="6">
    <location>
        <begin position="207"/>
        <end position="228"/>
    </location>
</feature>
<dbReference type="GO" id="GO:0009744">
    <property type="term" value="P:response to sucrose"/>
    <property type="evidence" value="ECO:0007669"/>
    <property type="project" value="UniProtKB-ARBA"/>
</dbReference>
<evidence type="ECO:0000256" key="6">
    <source>
        <dbReference type="SAM" id="Phobius"/>
    </source>
</evidence>
<dbReference type="GO" id="GO:0016020">
    <property type="term" value="C:membrane"/>
    <property type="evidence" value="ECO:0007669"/>
    <property type="project" value="UniProtKB-SubCell"/>
</dbReference>
<keyword evidence="5" id="KW-0862">Zinc</keyword>
<gene>
    <name evidence="7" type="ORF">C2S53_005309</name>
</gene>
<protein>
    <submittedName>
        <fullName evidence="7">Heptahelical transmembrane protein2</fullName>
    </submittedName>
</protein>
<keyword evidence="3 6" id="KW-1133">Transmembrane helix</keyword>
<dbReference type="Pfam" id="PF03006">
    <property type="entry name" value="HlyIII"/>
    <property type="match status" value="1"/>
</dbReference>
<feature type="transmembrane region" description="Helical" evidence="6">
    <location>
        <begin position="310"/>
        <end position="330"/>
    </location>
</feature>
<comment type="subcellular location">
    <subcellularLocation>
        <location evidence="1">Membrane</location>
        <topology evidence="1">Multi-pass membrane protein</topology>
    </subcellularLocation>
</comment>
<evidence type="ECO:0000313" key="8">
    <source>
        <dbReference type="Proteomes" id="UP001190926"/>
    </source>
</evidence>
<reference evidence="7 8" key="1">
    <citation type="journal article" date="2021" name="Nat. Commun.">
        <title>Incipient diploidization of the medicinal plant Perilla within 10,000 years.</title>
        <authorList>
            <person name="Zhang Y."/>
            <person name="Shen Q."/>
            <person name="Leng L."/>
            <person name="Zhang D."/>
            <person name="Chen S."/>
            <person name="Shi Y."/>
            <person name="Ning Z."/>
            <person name="Chen S."/>
        </authorList>
    </citation>
    <scope>NUCLEOTIDE SEQUENCE [LARGE SCALE GENOMIC DNA]</scope>
    <source>
        <strain evidence="8">cv. PC099</strain>
    </source>
</reference>
<feature type="transmembrane region" description="Helical" evidence="6">
    <location>
        <begin position="267"/>
        <end position="289"/>
    </location>
</feature>
<feature type="transmembrane region" description="Helical" evidence="6">
    <location>
        <begin position="142"/>
        <end position="167"/>
    </location>
</feature>
<evidence type="ECO:0000256" key="5">
    <source>
        <dbReference type="PIRSR" id="PIRSR604254-1"/>
    </source>
</evidence>
<dbReference type="Proteomes" id="UP001190926">
    <property type="component" value="Unassembled WGS sequence"/>
</dbReference>
<evidence type="ECO:0000313" key="7">
    <source>
        <dbReference type="EMBL" id="KAH6835955.1"/>
    </source>
</evidence>
<feature type="transmembrane region" description="Helical" evidence="6">
    <location>
        <begin position="61"/>
        <end position="81"/>
    </location>
</feature>
<accession>A0AAD4JLB2</accession>
<organism evidence="7 8">
    <name type="scientific">Perilla frutescens var. hirtella</name>
    <name type="common">Perilla citriodora</name>
    <name type="synonym">Perilla setoyensis</name>
    <dbReference type="NCBI Taxonomy" id="608512"/>
    <lineage>
        <taxon>Eukaryota</taxon>
        <taxon>Viridiplantae</taxon>
        <taxon>Streptophyta</taxon>
        <taxon>Embryophyta</taxon>
        <taxon>Tracheophyta</taxon>
        <taxon>Spermatophyta</taxon>
        <taxon>Magnoliopsida</taxon>
        <taxon>eudicotyledons</taxon>
        <taxon>Gunneridae</taxon>
        <taxon>Pentapetalae</taxon>
        <taxon>asterids</taxon>
        <taxon>lamiids</taxon>
        <taxon>Lamiales</taxon>
        <taxon>Lamiaceae</taxon>
        <taxon>Nepetoideae</taxon>
        <taxon>Elsholtzieae</taxon>
        <taxon>Perilla</taxon>
    </lineage>
</organism>